<dbReference type="Proteomes" id="UP001180842">
    <property type="component" value="Unassembled WGS sequence"/>
</dbReference>
<dbReference type="AlphaFoldDB" id="A0AAE4L2T7"/>
<dbReference type="Gene3D" id="1.10.260.40">
    <property type="entry name" value="lambda repressor-like DNA-binding domains"/>
    <property type="match status" value="1"/>
</dbReference>
<evidence type="ECO:0000256" key="1">
    <source>
        <dbReference type="ARBA" id="ARBA00023125"/>
    </source>
</evidence>
<comment type="caution">
    <text evidence="3">The sequence shown here is derived from an EMBL/GenBank/DDBJ whole genome shotgun (WGS) entry which is preliminary data.</text>
</comment>
<evidence type="ECO:0000313" key="3">
    <source>
        <dbReference type="EMBL" id="MDT2738256.1"/>
    </source>
</evidence>
<keyword evidence="1" id="KW-0238">DNA-binding</keyword>
<dbReference type="EMBL" id="JARQAI010000042">
    <property type="protein sequence ID" value="MDT2738256.1"/>
    <property type="molecule type" value="Genomic_DNA"/>
</dbReference>
<dbReference type="SUPFAM" id="SSF47413">
    <property type="entry name" value="lambda repressor-like DNA-binding domains"/>
    <property type="match status" value="1"/>
</dbReference>
<evidence type="ECO:0000259" key="2">
    <source>
        <dbReference type="PROSITE" id="PS50943"/>
    </source>
</evidence>
<dbReference type="SMART" id="SM00530">
    <property type="entry name" value="HTH_XRE"/>
    <property type="match status" value="1"/>
</dbReference>
<organism evidence="3 4">
    <name type="scientific">Enterococcus pseudoavium</name>
    <dbReference type="NCBI Taxonomy" id="44007"/>
    <lineage>
        <taxon>Bacteria</taxon>
        <taxon>Bacillati</taxon>
        <taxon>Bacillota</taxon>
        <taxon>Bacilli</taxon>
        <taxon>Lactobacillales</taxon>
        <taxon>Enterococcaceae</taxon>
        <taxon>Enterococcus</taxon>
    </lineage>
</organism>
<dbReference type="InterPro" id="IPR010982">
    <property type="entry name" value="Lambda_DNA-bd_dom_sf"/>
</dbReference>
<evidence type="ECO:0000313" key="4">
    <source>
        <dbReference type="Proteomes" id="UP001180842"/>
    </source>
</evidence>
<dbReference type="Pfam" id="PF01381">
    <property type="entry name" value="HTH_3"/>
    <property type="match status" value="1"/>
</dbReference>
<dbReference type="PROSITE" id="PS50943">
    <property type="entry name" value="HTH_CROC1"/>
    <property type="match status" value="1"/>
</dbReference>
<sequence length="78" mass="9144">MKNKLNKVRTEQNVSQEKLASLLNVSQKTVSSWEIGRTTPKPSQMQHMEDIFKVPKEQIFFTAFNYKNELKTIKEVTK</sequence>
<proteinExistence type="predicted"/>
<accession>A0AAE4L2T7</accession>
<reference evidence="3" key="1">
    <citation type="submission" date="2023-03" db="EMBL/GenBank/DDBJ databases">
        <authorList>
            <person name="Shen W."/>
            <person name="Cai J."/>
        </authorList>
    </citation>
    <scope>NUCLEOTIDE SEQUENCE</scope>
    <source>
        <strain evidence="3">P69-2</strain>
    </source>
</reference>
<protein>
    <submittedName>
        <fullName evidence="3">Helix-turn-helix transcriptional regulator</fullName>
    </submittedName>
</protein>
<gene>
    <name evidence="3" type="ORF">P7H00_14210</name>
</gene>
<dbReference type="GO" id="GO:0003677">
    <property type="term" value="F:DNA binding"/>
    <property type="evidence" value="ECO:0007669"/>
    <property type="project" value="UniProtKB-KW"/>
</dbReference>
<name>A0AAE4L2T7_9ENTE</name>
<feature type="domain" description="HTH cro/C1-type" evidence="2">
    <location>
        <begin position="5"/>
        <end position="59"/>
    </location>
</feature>
<dbReference type="CDD" id="cd00093">
    <property type="entry name" value="HTH_XRE"/>
    <property type="match status" value="1"/>
</dbReference>
<dbReference type="PANTHER" id="PTHR46558">
    <property type="entry name" value="TRACRIPTIONAL REGULATORY PROTEIN-RELATED-RELATED"/>
    <property type="match status" value="1"/>
</dbReference>
<dbReference type="PANTHER" id="PTHR46558:SF4">
    <property type="entry name" value="DNA-BIDING PHAGE PROTEIN"/>
    <property type="match status" value="1"/>
</dbReference>
<dbReference type="RefSeq" id="WP_311797626.1">
    <property type="nucleotide sequence ID" value="NZ_JARQAI010000042.1"/>
</dbReference>
<dbReference type="InterPro" id="IPR001387">
    <property type="entry name" value="Cro/C1-type_HTH"/>
</dbReference>